<evidence type="ECO:0000256" key="1">
    <source>
        <dbReference type="SAM" id="Phobius"/>
    </source>
</evidence>
<keyword evidence="1" id="KW-0472">Membrane</keyword>
<dbReference type="RefSeq" id="WP_280600741.1">
    <property type="nucleotide sequence ID" value="NZ_JARXRN010000021.1"/>
</dbReference>
<organism evidence="2 3">
    <name type="scientific">Luteimonas rhizosphaericola</name>
    <dbReference type="NCBI Taxonomy" id="3042024"/>
    <lineage>
        <taxon>Bacteria</taxon>
        <taxon>Pseudomonadati</taxon>
        <taxon>Pseudomonadota</taxon>
        <taxon>Gammaproteobacteria</taxon>
        <taxon>Lysobacterales</taxon>
        <taxon>Lysobacteraceae</taxon>
        <taxon>Luteimonas</taxon>
    </lineage>
</organism>
<sequence>MTAEHKPTAQEFRRPDRRIGKLVGYGFLVLFALAITAAVLQATLGTPKNGTPEIPPPTGTR</sequence>
<keyword evidence="1" id="KW-0812">Transmembrane</keyword>
<feature type="transmembrane region" description="Helical" evidence="1">
    <location>
        <begin position="22"/>
        <end position="44"/>
    </location>
</feature>
<protein>
    <submittedName>
        <fullName evidence="2">Uncharacterized protein</fullName>
    </submittedName>
</protein>
<dbReference type="EMBL" id="JARXRN010000021">
    <property type="protein sequence ID" value="MDH5830194.1"/>
    <property type="molecule type" value="Genomic_DNA"/>
</dbReference>
<comment type="caution">
    <text evidence="2">The sequence shown here is derived from an EMBL/GenBank/DDBJ whole genome shotgun (WGS) entry which is preliminary data.</text>
</comment>
<keyword evidence="3" id="KW-1185">Reference proteome</keyword>
<reference evidence="2 3" key="1">
    <citation type="submission" date="2023-04" db="EMBL/GenBank/DDBJ databases">
        <title>Luteimonas sp. M1R5S18.</title>
        <authorList>
            <person name="Sun J.-Q."/>
        </authorList>
    </citation>
    <scope>NUCLEOTIDE SEQUENCE [LARGE SCALE GENOMIC DNA]</scope>
    <source>
        <strain evidence="2 3">M1R5S18</strain>
    </source>
</reference>
<keyword evidence="1" id="KW-1133">Transmembrane helix</keyword>
<gene>
    <name evidence="2" type="ORF">QFW80_06640</name>
</gene>
<accession>A0ABT6JHQ5</accession>
<evidence type="ECO:0000313" key="2">
    <source>
        <dbReference type="EMBL" id="MDH5830194.1"/>
    </source>
</evidence>
<evidence type="ECO:0000313" key="3">
    <source>
        <dbReference type="Proteomes" id="UP001156831"/>
    </source>
</evidence>
<name>A0ABT6JHQ5_9GAMM</name>
<dbReference type="Proteomes" id="UP001156831">
    <property type="component" value="Unassembled WGS sequence"/>
</dbReference>
<proteinExistence type="predicted"/>